<dbReference type="Proteomes" id="UP000037425">
    <property type="component" value="Unassembled WGS sequence"/>
</dbReference>
<protein>
    <submittedName>
        <fullName evidence="1">Uncharacterized protein</fullName>
    </submittedName>
</protein>
<evidence type="ECO:0000313" key="2">
    <source>
        <dbReference type="Proteomes" id="UP000037425"/>
    </source>
</evidence>
<organism evidence="1 2">
    <name type="scientific">Ensifer adhaerens</name>
    <name type="common">Sinorhizobium morelense</name>
    <dbReference type="NCBI Taxonomy" id="106592"/>
    <lineage>
        <taxon>Bacteria</taxon>
        <taxon>Pseudomonadati</taxon>
        <taxon>Pseudomonadota</taxon>
        <taxon>Alphaproteobacteria</taxon>
        <taxon>Hyphomicrobiales</taxon>
        <taxon>Rhizobiaceae</taxon>
        <taxon>Sinorhizobium/Ensifer group</taxon>
        <taxon>Ensifer</taxon>
    </lineage>
</organism>
<accession>A0A0L8BT21</accession>
<proteinExistence type="predicted"/>
<dbReference type="PATRIC" id="fig|106592.7.peg.1072"/>
<dbReference type="AlphaFoldDB" id="A0A0L8BT21"/>
<comment type="caution">
    <text evidence="1">The sequence shown here is derived from an EMBL/GenBank/DDBJ whole genome shotgun (WGS) entry which is preliminary data.</text>
</comment>
<dbReference type="EMBL" id="LGAP01000010">
    <property type="protein sequence ID" value="KOF17649.1"/>
    <property type="molecule type" value="Genomic_DNA"/>
</dbReference>
<gene>
    <name evidence="1" type="ORF">AC244_16585</name>
</gene>
<reference evidence="2" key="1">
    <citation type="submission" date="2015-07" db="EMBL/GenBank/DDBJ databases">
        <title>Whole genome sequence of an Ensifer adhaerens strain isolated from a cave pool in the Wind Cave National Park.</title>
        <authorList>
            <person name="Eng W.W.H."/>
            <person name="Gan H.M."/>
            <person name="Barton H.A."/>
            <person name="Savka M.A."/>
        </authorList>
    </citation>
    <scope>NUCLEOTIDE SEQUENCE [LARGE SCALE GENOMIC DNA]</scope>
    <source>
        <strain evidence="2">SD006</strain>
    </source>
</reference>
<evidence type="ECO:0000313" key="1">
    <source>
        <dbReference type="EMBL" id="KOF17649.1"/>
    </source>
</evidence>
<sequence>MNRTRGHGGQRCAYDQRKEVGRDADHCLQVEPLGQQTDHESAERPADVVRSIAASSSADQSSLIGHCWAPWMTVTISIAPDFTR</sequence>
<name>A0A0L8BT21_ENSAD</name>
<dbReference type="RefSeq" id="WP_053249924.1">
    <property type="nucleotide sequence ID" value="NZ_LGAP01000010.1"/>
</dbReference>